<dbReference type="PROSITE" id="PS00107">
    <property type="entry name" value="PROTEIN_KINASE_ATP"/>
    <property type="match status" value="1"/>
</dbReference>
<dbReference type="PROSITE" id="PS50011">
    <property type="entry name" value="PROTEIN_KINASE_DOM"/>
    <property type="match status" value="1"/>
</dbReference>
<evidence type="ECO:0000256" key="2">
    <source>
        <dbReference type="ARBA" id="ARBA00022741"/>
    </source>
</evidence>
<dbReference type="GO" id="GO:0004674">
    <property type="term" value="F:protein serine/threonine kinase activity"/>
    <property type="evidence" value="ECO:0007669"/>
    <property type="project" value="UniProtKB-KW"/>
</dbReference>
<evidence type="ECO:0000259" key="7">
    <source>
        <dbReference type="PROSITE" id="PS50011"/>
    </source>
</evidence>
<reference evidence="8 9" key="1">
    <citation type="submission" date="2020-03" db="EMBL/GenBank/DDBJ databases">
        <title>Genome mining reveals the biosynthetic pathways of PHA and ectoines of the halophilic strain Salinivibrio costicola M318 isolated from fermented shrimp paste.</title>
        <authorList>
            <person name="Doan T.V."/>
            <person name="Tran L.T."/>
            <person name="Trieu T.A."/>
            <person name="Nguyen Q.V."/>
            <person name="Quach T.N."/>
            <person name="Phi T.Q."/>
            <person name="Kumar S."/>
        </authorList>
    </citation>
    <scope>NUCLEOTIDE SEQUENCE [LARGE SCALE GENOMIC DNA]</scope>
    <source>
        <strain evidence="8 9">M318</strain>
    </source>
</reference>
<dbReference type="Gene3D" id="3.30.200.20">
    <property type="entry name" value="Phosphorylase Kinase, domain 1"/>
    <property type="match status" value="1"/>
</dbReference>
<keyword evidence="6" id="KW-1133">Transmembrane helix</keyword>
<protein>
    <submittedName>
        <fullName evidence="8">Serine/threonine protein kinase</fullName>
    </submittedName>
</protein>
<evidence type="ECO:0000313" key="9">
    <source>
        <dbReference type="Proteomes" id="UP000501408"/>
    </source>
</evidence>
<evidence type="ECO:0000256" key="6">
    <source>
        <dbReference type="SAM" id="Phobius"/>
    </source>
</evidence>
<evidence type="ECO:0000313" key="8">
    <source>
        <dbReference type="EMBL" id="QIR05668.1"/>
    </source>
</evidence>
<feature type="binding site" evidence="5">
    <location>
        <position position="109"/>
    </location>
    <ligand>
        <name>ATP</name>
        <dbReference type="ChEBI" id="CHEBI:30616"/>
    </ligand>
</feature>
<keyword evidence="1" id="KW-0808">Transferase</keyword>
<accession>A0ABX6K275</accession>
<evidence type="ECO:0000256" key="4">
    <source>
        <dbReference type="ARBA" id="ARBA00022840"/>
    </source>
</evidence>
<evidence type="ECO:0000256" key="3">
    <source>
        <dbReference type="ARBA" id="ARBA00022777"/>
    </source>
</evidence>
<dbReference type="Proteomes" id="UP000501408">
    <property type="component" value="Chromosome 1"/>
</dbReference>
<sequence>MQFSGAETQLVYDFLDLSEEEQEVWLSRLKVTSPSQYAQLLPFYHCDTQPLLSQIWSDGAQSFIASQPFEPNTTLDKYRLGEEIGRGGMGVVYRAYRDDSTFEQELAIKCIHPSLYPIIGRNSLFKEAQMLARLSHPCIAKVFDGGISDGCVYIVMEYVDGCTLGKQIATQPTSHKARLSLFVSICSAIEHAHRHQMIHGDIKPDNILIDRDGQAKIIDFNLTQKLECYPSPDSDDGVLAYSERYASPEQKRGEYLTQQTDVYALGKLLAFLLTADGKKPNQELALVIAKATEEEADNRYVTVNQLRNDVIHVMNKKPISVKQDNWLYQLRCLVRRRPIPLFLSTVLVVSAFVFSLVLVNKNQQLYSEKQASEELVMHLTQLMFHGKETYDHPVSFEVMLDLSRRQILANPHVSDDVKQKLIVAMMVPHPSTSKNEK</sequence>
<dbReference type="Gene3D" id="1.10.510.10">
    <property type="entry name" value="Transferase(Phosphotransferase) domain 1"/>
    <property type="match status" value="1"/>
</dbReference>
<dbReference type="SMART" id="SM00220">
    <property type="entry name" value="S_TKc"/>
    <property type="match status" value="1"/>
</dbReference>
<keyword evidence="6" id="KW-0812">Transmembrane</keyword>
<keyword evidence="2 5" id="KW-0547">Nucleotide-binding</keyword>
<dbReference type="Pfam" id="PF00069">
    <property type="entry name" value="Pkinase"/>
    <property type="match status" value="1"/>
</dbReference>
<dbReference type="CDD" id="cd14014">
    <property type="entry name" value="STKc_PknB_like"/>
    <property type="match status" value="1"/>
</dbReference>
<feature type="transmembrane region" description="Helical" evidence="6">
    <location>
        <begin position="339"/>
        <end position="359"/>
    </location>
</feature>
<keyword evidence="6" id="KW-0472">Membrane</keyword>
<evidence type="ECO:0000256" key="1">
    <source>
        <dbReference type="ARBA" id="ARBA00022679"/>
    </source>
</evidence>
<dbReference type="PANTHER" id="PTHR43289:SF34">
    <property type="entry name" value="SERINE_THREONINE-PROTEIN KINASE YBDM-RELATED"/>
    <property type="match status" value="1"/>
</dbReference>
<dbReference type="InterPro" id="IPR000719">
    <property type="entry name" value="Prot_kinase_dom"/>
</dbReference>
<dbReference type="SUPFAM" id="SSF56112">
    <property type="entry name" value="Protein kinase-like (PK-like)"/>
    <property type="match status" value="1"/>
</dbReference>
<organism evidence="8 9">
    <name type="scientific">Salinivibrio costicola</name>
    <name type="common">Vibrio costicola</name>
    <dbReference type="NCBI Taxonomy" id="51367"/>
    <lineage>
        <taxon>Bacteria</taxon>
        <taxon>Pseudomonadati</taxon>
        <taxon>Pseudomonadota</taxon>
        <taxon>Gammaproteobacteria</taxon>
        <taxon>Vibrionales</taxon>
        <taxon>Vibrionaceae</taxon>
        <taxon>Salinivibrio</taxon>
    </lineage>
</organism>
<evidence type="ECO:0000256" key="5">
    <source>
        <dbReference type="PROSITE-ProRule" id="PRU10141"/>
    </source>
</evidence>
<dbReference type="PANTHER" id="PTHR43289">
    <property type="entry name" value="MITOGEN-ACTIVATED PROTEIN KINASE KINASE KINASE 20-RELATED"/>
    <property type="match status" value="1"/>
</dbReference>
<name>A0ABX6K275_SALCS</name>
<proteinExistence type="predicted"/>
<keyword evidence="9" id="KW-1185">Reference proteome</keyword>
<dbReference type="PROSITE" id="PS00108">
    <property type="entry name" value="PROTEIN_KINASE_ST"/>
    <property type="match status" value="1"/>
</dbReference>
<dbReference type="InterPro" id="IPR017441">
    <property type="entry name" value="Protein_kinase_ATP_BS"/>
</dbReference>
<dbReference type="InterPro" id="IPR011009">
    <property type="entry name" value="Kinase-like_dom_sf"/>
</dbReference>
<dbReference type="EMBL" id="CP050266">
    <property type="protein sequence ID" value="QIR05668.1"/>
    <property type="molecule type" value="Genomic_DNA"/>
</dbReference>
<keyword evidence="4 5" id="KW-0067">ATP-binding</keyword>
<dbReference type="InterPro" id="IPR008271">
    <property type="entry name" value="Ser/Thr_kinase_AS"/>
</dbReference>
<feature type="domain" description="Protein kinase" evidence="7">
    <location>
        <begin position="78"/>
        <end position="432"/>
    </location>
</feature>
<dbReference type="RefSeq" id="WP_167314119.1">
    <property type="nucleotide sequence ID" value="NZ_CP050266.1"/>
</dbReference>
<keyword evidence="8" id="KW-0723">Serine/threonine-protein kinase</keyword>
<gene>
    <name evidence="8" type="ORF">HBA18_04365</name>
</gene>
<keyword evidence="3 8" id="KW-0418">Kinase</keyword>